<keyword evidence="4" id="KW-1185">Reference proteome</keyword>
<dbReference type="Pfam" id="PF24420">
    <property type="entry name" value="DUF7551"/>
    <property type="match status" value="1"/>
</dbReference>
<reference evidence="3 4" key="1">
    <citation type="journal article" date="2019" name="Int. J. Syst. Evol. Microbiol.">
        <title>The Global Catalogue of Microorganisms (GCM) 10K type strain sequencing project: providing services to taxonomists for standard genome sequencing and annotation.</title>
        <authorList>
            <consortium name="The Broad Institute Genomics Platform"/>
            <consortium name="The Broad Institute Genome Sequencing Center for Infectious Disease"/>
            <person name="Wu L."/>
            <person name="Ma J."/>
        </authorList>
    </citation>
    <scope>NUCLEOTIDE SEQUENCE [LARGE SCALE GENOMIC DNA]</scope>
    <source>
        <strain evidence="3 4">CGMCC 1.12125</strain>
    </source>
</reference>
<dbReference type="AlphaFoldDB" id="A0ABD6C9T9"/>
<evidence type="ECO:0000259" key="1">
    <source>
        <dbReference type="Pfam" id="PF24420"/>
    </source>
</evidence>
<protein>
    <recommendedName>
        <fullName evidence="5">Halobacterial output domain-containing protein</fullName>
    </recommendedName>
</protein>
<feature type="domain" description="DUF7551" evidence="1">
    <location>
        <begin position="102"/>
        <end position="284"/>
    </location>
</feature>
<evidence type="ECO:0000313" key="4">
    <source>
        <dbReference type="Proteomes" id="UP001597119"/>
    </source>
</evidence>
<evidence type="ECO:0000313" key="3">
    <source>
        <dbReference type="EMBL" id="MFD1587111.1"/>
    </source>
</evidence>
<evidence type="ECO:0000259" key="2">
    <source>
        <dbReference type="Pfam" id="PF24422"/>
    </source>
</evidence>
<organism evidence="3 4">
    <name type="scientific">Halorientalis brevis</name>
    <dbReference type="NCBI Taxonomy" id="1126241"/>
    <lineage>
        <taxon>Archaea</taxon>
        <taxon>Methanobacteriati</taxon>
        <taxon>Methanobacteriota</taxon>
        <taxon>Stenosarchaea group</taxon>
        <taxon>Halobacteria</taxon>
        <taxon>Halobacteriales</taxon>
        <taxon>Haloarculaceae</taxon>
        <taxon>Halorientalis</taxon>
    </lineage>
</organism>
<dbReference type="EMBL" id="JBHUDJ010000003">
    <property type="protein sequence ID" value="MFD1587111.1"/>
    <property type="molecule type" value="Genomic_DNA"/>
</dbReference>
<sequence>MVGETLGKLRARIESLARDDGDFCVLCGRTGVRPVPVTDARFEDRATAEQAAEAATTYRAVLRRWDPRAPCYDFIACEVPEGLGVGPGRRATATGRRNASLTGFCHDVAAAVFEALSAEGFADAESAIMDAYCESADAIDDPDDLCLHLLTTLAAEFDSQLTSAEQARVLRTAAGEFPGPNTGGTPLTQTFERLQTVTIIGDYAVESSPEWVVGQQSWTVTIDDYALPTAPDAMPTLPIVIDLLRRLPRARLALSDVRQLDGGSWRFEVSASENGPSTGLAWVQATG</sequence>
<name>A0ABD6C9T9_9EURY</name>
<dbReference type="Pfam" id="PF24422">
    <property type="entry name" value="DUF7552"/>
    <property type="match status" value="1"/>
</dbReference>
<accession>A0ABD6C9T9</accession>
<comment type="caution">
    <text evidence="3">The sequence shown here is derived from an EMBL/GenBank/DDBJ whole genome shotgun (WGS) entry which is preliminary data.</text>
</comment>
<dbReference type="Proteomes" id="UP001597119">
    <property type="component" value="Unassembled WGS sequence"/>
</dbReference>
<dbReference type="InterPro" id="IPR055973">
    <property type="entry name" value="DUF7551"/>
</dbReference>
<dbReference type="InterPro" id="IPR055974">
    <property type="entry name" value="DUF7552"/>
</dbReference>
<gene>
    <name evidence="3" type="ORF">ACFR9U_08950</name>
</gene>
<proteinExistence type="predicted"/>
<dbReference type="RefSeq" id="WP_247375100.1">
    <property type="nucleotide sequence ID" value="NZ_JALLGV010000001.1"/>
</dbReference>
<feature type="domain" description="DUF7552" evidence="2">
    <location>
        <begin position="5"/>
        <end position="79"/>
    </location>
</feature>
<evidence type="ECO:0008006" key="5">
    <source>
        <dbReference type="Google" id="ProtNLM"/>
    </source>
</evidence>